<reference evidence="8 9" key="1">
    <citation type="submission" date="2020-08" db="EMBL/GenBank/DDBJ databases">
        <title>Genome sequencing of Purple Non-Sulfur Bacteria from various extreme environments.</title>
        <authorList>
            <person name="Mayer M."/>
        </authorList>
    </citation>
    <scope>NUCLEOTIDE SEQUENCE [LARGE SCALE GENOMIC DNA]</scope>
    <source>
        <strain evidence="8 9">JA131</strain>
    </source>
</reference>
<feature type="transmembrane region" description="Helical" evidence="7">
    <location>
        <begin position="133"/>
        <end position="154"/>
    </location>
</feature>
<keyword evidence="3 7" id="KW-0808">Transferase</keyword>
<feature type="transmembrane region" description="Helical" evidence="7">
    <location>
        <begin position="103"/>
        <end position="126"/>
    </location>
</feature>
<dbReference type="NCBIfam" id="TIGR00544">
    <property type="entry name" value="lgt"/>
    <property type="match status" value="1"/>
</dbReference>
<gene>
    <name evidence="7" type="primary">lgt</name>
    <name evidence="8" type="ORF">GGD89_002731</name>
</gene>
<dbReference type="Pfam" id="PF01790">
    <property type="entry name" value="LGT"/>
    <property type="match status" value="1"/>
</dbReference>
<evidence type="ECO:0000313" key="9">
    <source>
        <dbReference type="Proteomes" id="UP000554286"/>
    </source>
</evidence>
<evidence type="ECO:0000313" key="8">
    <source>
        <dbReference type="EMBL" id="MBB4267090.1"/>
    </source>
</evidence>
<keyword evidence="2 7" id="KW-1003">Cell membrane</keyword>
<dbReference type="EMBL" id="JACIGK010000021">
    <property type="protein sequence ID" value="MBB4267090.1"/>
    <property type="molecule type" value="Genomic_DNA"/>
</dbReference>
<accession>A0A7W6REX5</accession>
<dbReference type="PROSITE" id="PS01311">
    <property type="entry name" value="LGT"/>
    <property type="match status" value="1"/>
</dbReference>
<dbReference type="GO" id="GO:0005886">
    <property type="term" value="C:plasma membrane"/>
    <property type="evidence" value="ECO:0007669"/>
    <property type="project" value="UniProtKB-SubCell"/>
</dbReference>
<feature type="transmembrane region" description="Helical" evidence="7">
    <location>
        <begin position="192"/>
        <end position="210"/>
    </location>
</feature>
<evidence type="ECO:0000256" key="5">
    <source>
        <dbReference type="ARBA" id="ARBA00022989"/>
    </source>
</evidence>
<protein>
    <recommendedName>
        <fullName evidence="7">Phosphatidylglycerol--prolipoprotein diacylglyceryl transferase</fullName>
        <ecNumber evidence="7">2.5.1.145</ecNumber>
    </recommendedName>
</protein>
<feature type="transmembrane region" description="Helical" evidence="7">
    <location>
        <begin position="217"/>
        <end position="234"/>
    </location>
</feature>
<evidence type="ECO:0000256" key="2">
    <source>
        <dbReference type="ARBA" id="ARBA00022475"/>
    </source>
</evidence>
<feature type="transmembrane region" description="Helical" evidence="7">
    <location>
        <begin position="246"/>
        <end position="273"/>
    </location>
</feature>
<organism evidence="8 9">
    <name type="scientific">Roseospira visakhapatnamensis</name>
    <dbReference type="NCBI Taxonomy" id="390880"/>
    <lineage>
        <taxon>Bacteria</taxon>
        <taxon>Pseudomonadati</taxon>
        <taxon>Pseudomonadota</taxon>
        <taxon>Alphaproteobacteria</taxon>
        <taxon>Rhodospirillales</taxon>
        <taxon>Rhodospirillaceae</taxon>
        <taxon>Roseospira</taxon>
    </lineage>
</organism>
<comment type="similarity">
    <text evidence="1 7">Belongs to the Lgt family.</text>
</comment>
<comment type="catalytic activity">
    <reaction evidence="7">
        <text>L-cysteinyl-[prolipoprotein] + a 1,2-diacyl-sn-glycero-3-phospho-(1'-sn-glycerol) = an S-1,2-diacyl-sn-glyceryl-L-cysteinyl-[prolipoprotein] + sn-glycerol 1-phosphate + H(+)</text>
        <dbReference type="Rhea" id="RHEA:56712"/>
        <dbReference type="Rhea" id="RHEA-COMP:14679"/>
        <dbReference type="Rhea" id="RHEA-COMP:14680"/>
        <dbReference type="ChEBI" id="CHEBI:15378"/>
        <dbReference type="ChEBI" id="CHEBI:29950"/>
        <dbReference type="ChEBI" id="CHEBI:57685"/>
        <dbReference type="ChEBI" id="CHEBI:64716"/>
        <dbReference type="ChEBI" id="CHEBI:140658"/>
        <dbReference type="EC" id="2.5.1.145"/>
    </reaction>
</comment>
<dbReference type="PANTHER" id="PTHR30589">
    <property type="entry name" value="PROLIPOPROTEIN DIACYLGLYCERYL TRANSFERASE"/>
    <property type="match status" value="1"/>
</dbReference>
<evidence type="ECO:0000256" key="6">
    <source>
        <dbReference type="ARBA" id="ARBA00023136"/>
    </source>
</evidence>
<evidence type="ECO:0000256" key="3">
    <source>
        <dbReference type="ARBA" id="ARBA00022679"/>
    </source>
</evidence>
<name>A0A7W6REX5_9PROT</name>
<dbReference type="PANTHER" id="PTHR30589:SF0">
    <property type="entry name" value="PHOSPHATIDYLGLYCEROL--PROLIPOPROTEIN DIACYLGLYCERYL TRANSFERASE"/>
    <property type="match status" value="1"/>
</dbReference>
<dbReference type="Proteomes" id="UP000554286">
    <property type="component" value="Unassembled WGS sequence"/>
</dbReference>
<keyword evidence="8" id="KW-0449">Lipoprotein</keyword>
<evidence type="ECO:0000256" key="4">
    <source>
        <dbReference type="ARBA" id="ARBA00022692"/>
    </source>
</evidence>
<comment type="subcellular location">
    <subcellularLocation>
        <location evidence="7">Cell membrane</location>
        <topology evidence="7">Multi-pass membrane protein</topology>
    </subcellularLocation>
</comment>
<dbReference type="UniPathway" id="UPA00664"/>
<proteinExistence type="inferred from homology"/>
<keyword evidence="6 7" id="KW-0472">Membrane</keyword>
<feature type="binding site" evidence="7">
    <location>
        <position position="152"/>
    </location>
    <ligand>
        <name>a 1,2-diacyl-sn-glycero-3-phospho-(1'-sn-glycerol)</name>
        <dbReference type="ChEBI" id="CHEBI:64716"/>
    </ligand>
</feature>
<dbReference type="AlphaFoldDB" id="A0A7W6REX5"/>
<comment type="function">
    <text evidence="7">Catalyzes the transfer of the diacylglyceryl group from phosphatidylglycerol to the sulfhydryl group of the N-terminal cysteine of a prolipoprotein, the first step in the formation of mature lipoproteins.</text>
</comment>
<dbReference type="InterPro" id="IPR001640">
    <property type="entry name" value="Lgt"/>
</dbReference>
<feature type="transmembrane region" description="Helical" evidence="7">
    <location>
        <begin position="70"/>
        <end position="91"/>
    </location>
</feature>
<keyword evidence="9" id="KW-1185">Reference proteome</keyword>
<feature type="transmembrane region" description="Helical" evidence="7">
    <location>
        <begin position="30"/>
        <end position="50"/>
    </location>
</feature>
<dbReference type="GO" id="GO:0042158">
    <property type="term" value="P:lipoprotein biosynthetic process"/>
    <property type="evidence" value="ECO:0007669"/>
    <property type="project" value="UniProtKB-UniRule"/>
</dbReference>
<comment type="caution">
    <text evidence="8">The sequence shown here is derived from an EMBL/GenBank/DDBJ whole genome shotgun (WGS) entry which is preliminary data.</text>
</comment>
<keyword evidence="4 7" id="KW-0812">Transmembrane</keyword>
<evidence type="ECO:0000256" key="7">
    <source>
        <dbReference type="HAMAP-Rule" id="MF_01147"/>
    </source>
</evidence>
<comment type="pathway">
    <text evidence="7">Protein modification; lipoprotein biosynthesis (diacylglyceryl transfer).</text>
</comment>
<dbReference type="HAMAP" id="MF_01147">
    <property type="entry name" value="Lgt"/>
    <property type="match status" value="1"/>
</dbReference>
<dbReference type="GO" id="GO:0008961">
    <property type="term" value="F:phosphatidylglycerol-prolipoprotein diacylglyceryl transferase activity"/>
    <property type="evidence" value="ECO:0007669"/>
    <property type="project" value="UniProtKB-UniRule"/>
</dbReference>
<keyword evidence="5 7" id="KW-1133">Transmembrane helix</keyword>
<sequence>MLPLLSLSVLPALALPFPMVDPVAVEIGPVVVRWYALAYIVGLLLGWMYVRRLGRRPPAGFQGEEADDFLVWATLGVILGGRLGYVLFYNLPYYLENPAQILMVWQGGMAFHGGLLGVVVALLVFCRRRGINPLVMGDVVACAAPIGLFFGRIANFINAELYGRPAPDLAWAMVFPTDPLAVPRHPSQLYEAALEGLVLFVLLAGLWRLWAVRGRPGALVGVFLTGYGLARALVEVVREPDAHLGPVLGAITMGQVLSLPMILTGLAVLVWAWRRPPLERPTQA</sequence>
<dbReference type="EC" id="2.5.1.145" evidence="7"/>
<evidence type="ECO:0000256" key="1">
    <source>
        <dbReference type="ARBA" id="ARBA00007150"/>
    </source>
</evidence>